<name>A0A4V2MVX7_9APHY</name>
<keyword evidence="6 9" id="KW-1133">Transmembrane helix</keyword>
<feature type="transmembrane region" description="Helical" evidence="9">
    <location>
        <begin position="90"/>
        <end position="111"/>
    </location>
</feature>
<keyword evidence="4" id="KW-1003">Cell membrane</keyword>
<feature type="region of interest" description="Disordered" evidence="8">
    <location>
        <begin position="391"/>
        <end position="415"/>
    </location>
</feature>
<comment type="subcellular location">
    <subcellularLocation>
        <location evidence="1">Cell membrane</location>
        <topology evidence="1">Multi-pass membrane protein</topology>
    </subcellularLocation>
</comment>
<dbReference type="GO" id="GO:0000319">
    <property type="term" value="F:sulfite transmembrane transporter activity"/>
    <property type="evidence" value="ECO:0007669"/>
    <property type="project" value="TreeGrafter"/>
</dbReference>
<feature type="transmembrane region" description="Helical" evidence="9">
    <location>
        <begin position="278"/>
        <end position="305"/>
    </location>
</feature>
<gene>
    <name evidence="10" type="primary">SSU1</name>
    <name evidence="10" type="ORF">EIP91_004470</name>
</gene>
<dbReference type="InterPro" id="IPR038665">
    <property type="entry name" value="Voltage-dep_anion_channel_sf"/>
</dbReference>
<evidence type="ECO:0000256" key="1">
    <source>
        <dbReference type="ARBA" id="ARBA00004651"/>
    </source>
</evidence>
<dbReference type="Gene3D" id="1.50.10.150">
    <property type="entry name" value="Voltage-dependent anion channel"/>
    <property type="match status" value="1"/>
</dbReference>
<comment type="similarity">
    <text evidence="2">Belongs to the tellurite-resistance/dicarboxylate transporter (TDT) family.</text>
</comment>
<feature type="transmembrane region" description="Helical" evidence="9">
    <location>
        <begin position="46"/>
        <end position="69"/>
    </location>
</feature>
<evidence type="ECO:0000256" key="4">
    <source>
        <dbReference type="ARBA" id="ARBA00022475"/>
    </source>
</evidence>
<dbReference type="InterPro" id="IPR004695">
    <property type="entry name" value="SLAC1/Mae1/Ssu1/TehA"/>
</dbReference>
<feature type="transmembrane region" description="Helical" evidence="9">
    <location>
        <begin position="317"/>
        <end position="339"/>
    </location>
</feature>
<evidence type="ECO:0000256" key="2">
    <source>
        <dbReference type="ARBA" id="ARBA00008566"/>
    </source>
</evidence>
<dbReference type="Proteomes" id="UP000292702">
    <property type="component" value="Unassembled WGS sequence"/>
</dbReference>
<accession>A0A4V2MVX7</accession>
<keyword evidence="11" id="KW-1185">Reference proteome</keyword>
<dbReference type="PANTHER" id="PTHR31686:SF3">
    <property type="entry name" value="ACID TRANSPORT PROTEIN, PUTATIVE (AFU_ORTHOLOGUE AFUA_4G09410)-RELATED"/>
    <property type="match status" value="1"/>
</dbReference>
<feature type="compositionally biased region" description="Low complexity" evidence="8">
    <location>
        <begin position="397"/>
        <end position="415"/>
    </location>
</feature>
<dbReference type="STRING" id="92696.A0A4V2MVX7"/>
<comment type="caution">
    <text evidence="10">The sequence shown here is derived from an EMBL/GenBank/DDBJ whole genome shotgun (WGS) entry which is preliminary data.</text>
</comment>
<keyword evidence="5 9" id="KW-0812">Transmembrane</keyword>
<protein>
    <submittedName>
        <fullName evidence="10">Transporter</fullName>
    </submittedName>
</protein>
<evidence type="ECO:0000256" key="6">
    <source>
        <dbReference type="ARBA" id="ARBA00022989"/>
    </source>
</evidence>
<evidence type="ECO:0000256" key="7">
    <source>
        <dbReference type="ARBA" id="ARBA00023136"/>
    </source>
</evidence>
<sequence>MAEVKGKSLKDCVRHFTPAWFAVIMGTGAISILFHNFPYGSGTVPMRVFSAIFFFLNLCLFIVFNALTIARYTIFPDIWSIMIRHPVQSLYVGCYPMGAATLINVSVSLLYSNWNIGGKPFLYVLWAFWWLDVAVSCLCAFPMVHIMKTRQDHALTRMTAIWILPEVSLIVASSTGGILAPELAKYSVNNALLTLTVSAVLVTIGEALAMMILTMYLFRLIIHGIPQGSAVISTFIPLGPMSQGGYAIILLGSGFRSILPLSYGNSEFLRSPTTGETIYVLCVCLAIGLWALATMWLVYSLLAVGEGLVQERFPFKLPLWGLIFPNGVYANLTIELFYILDSPFFRIWGVITAGTTLVLWSGVFILTLKFVRKGAIFEAPCLEEIDMARSEKRQEDSPGNANTNSGTSSSTSVTH</sequence>
<keyword evidence="7 9" id="KW-0472">Membrane</keyword>
<dbReference type="GO" id="GO:0005886">
    <property type="term" value="C:plasma membrane"/>
    <property type="evidence" value="ECO:0007669"/>
    <property type="project" value="UniProtKB-SubCell"/>
</dbReference>
<evidence type="ECO:0000256" key="5">
    <source>
        <dbReference type="ARBA" id="ARBA00022692"/>
    </source>
</evidence>
<evidence type="ECO:0000313" key="11">
    <source>
        <dbReference type="Proteomes" id="UP000292702"/>
    </source>
</evidence>
<keyword evidence="3" id="KW-0813">Transport</keyword>
<feature type="transmembrane region" description="Helical" evidence="9">
    <location>
        <begin position="159"/>
        <end position="180"/>
    </location>
</feature>
<dbReference type="PANTHER" id="PTHR31686">
    <property type="match status" value="1"/>
</dbReference>
<evidence type="ECO:0000256" key="8">
    <source>
        <dbReference type="SAM" id="MobiDB-lite"/>
    </source>
</evidence>
<reference evidence="10 11" key="1">
    <citation type="submission" date="2018-11" db="EMBL/GenBank/DDBJ databases">
        <title>Genome assembly of Steccherinum ochraceum LE-BIN_3174, the white-rot fungus of the Steccherinaceae family (The Residual Polyporoid clade, Polyporales, Basidiomycota).</title>
        <authorList>
            <person name="Fedorova T.V."/>
            <person name="Glazunova O.A."/>
            <person name="Landesman E.O."/>
            <person name="Moiseenko K.V."/>
            <person name="Psurtseva N.V."/>
            <person name="Savinova O.S."/>
            <person name="Shakhova N.V."/>
            <person name="Tyazhelova T.V."/>
            <person name="Vasina D.V."/>
        </authorList>
    </citation>
    <scope>NUCLEOTIDE SEQUENCE [LARGE SCALE GENOMIC DNA]</scope>
    <source>
        <strain evidence="10 11">LE-BIN_3174</strain>
    </source>
</reference>
<organism evidence="10 11">
    <name type="scientific">Steccherinum ochraceum</name>
    <dbReference type="NCBI Taxonomy" id="92696"/>
    <lineage>
        <taxon>Eukaryota</taxon>
        <taxon>Fungi</taxon>
        <taxon>Dikarya</taxon>
        <taxon>Basidiomycota</taxon>
        <taxon>Agaricomycotina</taxon>
        <taxon>Agaricomycetes</taxon>
        <taxon>Polyporales</taxon>
        <taxon>Steccherinaceae</taxon>
        <taxon>Steccherinum</taxon>
    </lineage>
</organism>
<dbReference type="Pfam" id="PF03595">
    <property type="entry name" value="SLAC1"/>
    <property type="match status" value="1"/>
</dbReference>
<feature type="transmembrane region" description="Helical" evidence="9">
    <location>
        <begin position="192"/>
        <end position="218"/>
    </location>
</feature>
<evidence type="ECO:0000256" key="3">
    <source>
        <dbReference type="ARBA" id="ARBA00022448"/>
    </source>
</evidence>
<dbReference type="AlphaFoldDB" id="A0A4V2MVX7"/>
<proteinExistence type="inferred from homology"/>
<feature type="transmembrane region" description="Helical" evidence="9">
    <location>
        <begin position="12"/>
        <end position="34"/>
    </location>
</feature>
<evidence type="ECO:0000256" key="9">
    <source>
        <dbReference type="SAM" id="Phobius"/>
    </source>
</evidence>
<evidence type="ECO:0000313" key="10">
    <source>
        <dbReference type="EMBL" id="TCD64157.1"/>
    </source>
</evidence>
<dbReference type="InterPro" id="IPR051629">
    <property type="entry name" value="Sulfite_efflux_TDT"/>
</dbReference>
<dbReference type="CDD" id="cd09318">
    <property type="entry name" value="TDT_SSU1"/>
    <property type="match status" value="1"/>
</dbReference>
<feature type="transmembrane region" description="Helical" evidence="9">
    <location>
        <begin position="123"/>
        <end position="147"/>
    </location>
</feature>
<feature type="transmembrane region" description="Helical" evidence="9">
    <location>
        <begin position="230"/>
        <end position="258"/>
    </location>
</feature>
<dbReference type="EMBL" id="RWJN01000252">
    <property type="protein sequence ID" value="TCD64157.1"/>
    <property type="molecule type" value="Genomic_DNA"/>
</dbReference>
<dbReference type="OrthoDB" id="1099at2759"/>
<feature type="transmembrane region" description="Helical" evidence="9">
    <location>
        <begin position="345"/>
        <end position="368"/>
    </location>
</feature>